<reference evidence="2" key="1">
    <citation type="journal article" date="2014" name="Genome Biol. Evol.">
        <title>Pangenome evidence for extensive interdomain horizontal transfer affecting lineage core and shell genes in uncultured planktonic thaumarchaeota and euryarchaeota.</title>
        <authorList>
            <person name="Deschamps P."/>
            <person name="Zivanovic Y."/>
            <person name="Moreira D."/>
            <person name="Rodriguez-Valera F."/>
            <person name="Lopez-Garcia P."/>
        </authorList>
    </citation>
    <scope>NUCLEOTIDE SEQUENCE</scope>
</reference>
<sequence length="122" mass="13984">MSFSHDLSPWLGFTIDEQWLEENIRWKDFGTGVRLGRLKREGECSLVLYDADAEVEVEAFMPHMHPGGEAYLVLTGEVYDEFGTYPAGSIVWMDPETTHNPKTREKTLILVLWPKGVKIVQE</sequence>
<name>A0A075GJZ7_9EURY</name>
<dbReference type="SUPFAM" id="SSF51182">
    <property type="entry name" value="RmlC-like cupins"/>
    <property type="match status" value="1"/>
</dbReference>
<dbReference type="EMBL" id="KF900644">
    <property type="protein sequence ID" value="AIF02257.1"/>
    <property type="molecule type" value="Genomic_DNA"/>
</dbReference>
<feature type="domain" description="ChrR-like cupin" evidence="1">
    <location>
        <begin position="22"/>
        <end position="110"/>
    </location>
</feature>
<organism evidence="2">
    <name type="scientific">uncultured marine group II/III euryarchaeote KM3_155_G07</name>
    <dbReference type="NCBI Taxonomy" id="1457898"/>
    <lineage>
        <taxon>Archaea</taxon>
        <taxon>Methanobacteriati</taxon>
        <taxon>Methanobacteriota</taxon>
        <taxon>environmental samples</taxon>
    </lineage>
</organism>
<dbReference type="InterPro" id="IPR011051">
    <property type="entry name" value="RmlC_Cupin_sf"/>
</dbReference>
<dbReference type="Gene3D" id="2.60.120.10">
    <property type="entry name" value="Jelly Rolls"/>
    <property type="match status" value="1"/>
</dbReference>
<accession>A0A075GJZ7</accession>
<dbReference type="Pfam" id="PF12973">
    <property type="entry name" value="Cupin_7"/>
    <property type="match status" value="1"/>
</dbReference>
<proteinExistence type="predicted"/>
<dbReference type="InterPro" id="IPR014710">
    <property type="entry name" value="RmlC-like_jellyroll"/>
</dbReference>
<evidence type="ECO:0000259" key="1">
    <source>
        <dbReference type="Pfam" id="PF12973"/>
    </source>
</evidence>
<dbReference type="InterPro" id="IPR025979">
    <property type="entry name" value="ChrR-like_cupin_dom"/>
</dbReference>
<evidence type="ECO:0000313" key="2">
    <source>
        <dbReference type="EMBL" id="AIF02257.1"/>
    </source>
</evidence>
<dbReference type="AlphaFoldDB" id="A0A075GJZ7"/>
<protein>
    <recommendedName>
        <fullName evidence="1">ChrR-like cupin domain-containing protein</fullName>
    </recommendedName>
</protein>